<dbReference type="Proteomes" id="UP000050164">
    <property type="component" value="Unassembled WGS sequence"/>
</dbReference>
<evidence type="ECO:0000313" key="7">
    <source>
        <dbReference type="Proteomes" id="UP000039217"/>
    </source>
</evidence>
<evidence type="ECO:0000313" key="6">
    <source>
        <dbReference type="Proteomes" id="UP000039021"/>
    </source>
</evidence>
<dbReference type="EMBL" id="CNFT01000500">
    <property type="protein sequence ID" value="CKR80702.1"/>
    <property type="molecule type" value="Genomic_DNA"/>
</dbReference>
<evidence type="ECO:0000313" key="5">
    <source>
        <dbReference type="EMBL" id="COX65509.1"/>
    </source>
</evidence>
<proteinExistence type="predicted"/>
<dbReference type="EMBL" id="CNFU01000602">
    <property type="protein sequence ID" value="CKS17168.1"/>
    <property type="molecule type" value="Genomic_DNA"/>
</dbReference>
<dbReference type="EMBL" id="CQQC01001050">
    <property type="protein sequence ID" value="CNV59585.1"/>
    <property type="molecule type" value="Genomic_DNA"/>
</dbReference>
<reference evidence="6 7" key="2">
    <citation type="submission" date="2015-03" db="EMBL/GenBank/DDBJ databases">
        <authorList>
            <consortium name="Pathogen Informatics"/>
        </authorList>
    </citation>
    <scope>NUCLEOTIDE SEQUENCE [LARGE SCALE GENOMIC DNA]</scope>
    <source>
        <strain evidence="2 9">Bir 185</strain>
        <strain evidence="3 8">Bir 187</strain>
        <strain evidence="4 7">D00501624</strain>
        <strain evidence="6">N09902308</strain>
    </source>
</reference>
<name>A0A654ZZ69_MYCTX</name>
<evidence type="ECO:0000313" key="8">
    <source>
        <dbReference type="Proteomes" id="UP000049023"/>
    </source>
</evidence>
<feature type="region of interest" description="Disordered" evidence="1">
    <location>
        <begin position="36"/>
        <end position="58"/>
    </location>
</feature>
<protein>
    <submittedName>
        <fullName evidence="2">Uncharacterized protein</fullName>
    </submittedName>
</protein>
<organism evidence="2 9">
    <name type="scientific">Mycobacterium tuberculosis</name>
    <dbReference type="NCBI Taxonomy" id="1773"/>
    <lineage>
        <taxon>Bacteria</taxon>
        <taxon>Bacillati</taxon>
        <taxon>Actinomycetota</taxon>
        <taxon>Actinomycetes</taxon>
        <taxon>Mycobacteriales</taxon>
        <taxon>Mycobacteriaceae</taxon>
        <taxon>Mycobacterium</taxon>
        <taxon>Mycobacterium tuberculosis complex</taxon>
    </lineage>
</organism>
<dbReference type="Proteomes" id="UP000039021">
    <property type="component" value="Unassembled WGS sequence"/>
</dbReference>
<dbReference type="EMBL" id="CSBK01000619">
    <property type="protein sequence ID" value="COX65509.1"/>
    <property type="molecule type" value="Genomic_DNA"/>
</dbReference>
<dbReference type="Proteomes" id="UP000049023">
    <property type="component" value="Unassembled WGS sequence"/>
</dbReference>
<accession>A0A654ZZ69</accession>
<feature type="compositionally biased region" description="Low complexity" evidence="1">
    <location>
        <begin position="36"/>
        <end position="50"/>
    </location>
</feature>
<evidence type="ECO:0000313" key="4">
    <source>
        <dbReference type="EMBL" id="CNV59585.1"/>
    </source>
</evidence>
<evidence type="ECO:0000256" key="1">
    <source>
        <dbReference type="SAM" id="MobiDB-lite"/>
    </source>
</evidence>
<reference evidence="5" key="1">
    <citation type="submission" date="2015-03" db="EMBL/GenBank/DDBJ databases">
        <authorList>
            <consortium name="Pathogen Informatics"/>
            <person name="Murphy D."/>
        </authorList>
    </citation>
    <scope>NUCLEOTIDE SEQUENCE</scope>
    <source>
        <strain evidence="5">N09902308</strain>
    </source>
</reference>
<evidence type="ECO:0000313" key="3">
    <source>
        <dbReference type="EMBL" id="CKS17168.1"/>
    </source>
</evidence>
<evidence type="ECO:0000313" key="2">
    <source>
        <dbReference type="EMBL" id="CKR80702.1"/>
    </source>
</evidence>
<dbReference type="Proteomes" id="UP000039217">
    <property type="component" value="Unassembled WGS sequence"/>
</dbReference>
<evidence type="ECO:0000313" key="9">
    <source>
        <dbReference type="Proteomes" id="UP000050164"/>
    </source>
</evidence>
<dbReference type="AlphaFoldDB" id="A0A654ZZ69"/>
<sequence length="58" mass="6256">MVAFRICSACWARLAWRTWSLRLARNSSMLSNSLANCANSSSGSGSSRSLTDLTVTVT</sequence>
<gene>
    <name evidence="4" type="ORF">ERS007661_02778</name>
    <name evidence="5" type="ORF">ERS007739_01569</name>
    <name evidence="2" type="ORF">ERS027659_02221</name>
    <name evidence="3" type="ORF">ERS027661_02693</name>
</gene>